<evidence type="ECO:0000256" key="1">
    <source>
        <dbReference type="SAM" id="MobiDB-lite"/>
    </source>
</evidence>
<gene>
    <name evidence="2" type="ordered locus">SACE_5363</name>
</gene>
<sequence length="96" mass="10964">MAVADGDHHHKPVEHCKQHDCKPAKEHCKKDKDCKPEKQHCKKDQDCKSHEGKKSHHDKKSHHGKKSHGDKQEQALNNSNTQVNVHTNEQTGTQHS</sequence>
<keyword evidence="3" id="KW-1185">Reference proteome</keyword>
<dbReference type="AlphaFoldDB" id="A4FKM6"/>
<proteinExistence type="predicted"/>
<feature type="compositionally biased region" description="Polar residues" evidence="1">
    <location>
        <begin position="74"/>
        <end position="96"/>
    </location>
</feature>
<feature type="region of interest" description="Disordered" evidence="1">
    <location>
        <begin position="1"/>
        <end position="96"/>
    </location>
</feature>
<reference evidence="2 3" key="1">
    <citation type="journal article" date="2007" name="Nat. Biotechnol.">
        <title>Complete genome sequence of the erythromycin-producing bacterium Saccharopolyspora erythraea NRRL23338.</title>
        <authorList>
            <person name="Oliynyk M."/>
            <person name="Samborskyy M."/>
            <person name="Lester J.B."/>
            <person name="Mironenko T."/>
            <person name="Scott N."/>
            <person name="Dickens S."/>
            <person name="Haydock S.F."/>
            <person name="Leadlay P.F."/>
        </authorList>
    </citation>
    <scope>NUCLEOTIDE SEQUENCE [LARGE SCALE GENOMIC DNA]</scope>
    <source>
        <strain evidence="3">ATCC 11635 / DSM 40517 / JCM 4748 / NBRC 13426 / NCIMB 8594 / NRRL 2338</strain>
    </source>
</reference>
<evidence type="ECO:0000313" key="3">
    <source>
        <dbReference type="Proteomes" id="UP000006728"/>
    </source>
</evidence>
<accession>A4FKM6</accession>
<organism evidence="2 3">
    <name type="scientific">Saccharopolyspora erythraea (strain ATCC 11635 / DSM 40517 / JCM 4748 / NBRC 13426 / NCIMB 8594 / NRRL 2338)</name>
    <dbReference type="NCBI Taxonomy" id="405948"/>
    <lineage>
        <taxon>Bacteria</taxon>
        <taxon>Bacillati</taxon>
        <taxon>Actinomycetota</taxon>
        <taxon>Actinomycetes</taxon>
        <taxon>Pseudonocardiales</taxon>
        <taxon>Pseudonocardiaceae</taxon>
        <taxon>Saccharopolyspora</taxon>
    </lineage>
</organism>
<dbReference type="Proteomes" id="UP000006728">
    <property type="component" value="Chromosome"/>
</dbReference>
<dbReference type="EMBL" id="AM420293">
    <property type="protein sequence ID" value="CAM04601.1"/>
    <property type="molecule type" value="Genomic_DNA"/>
</dbReference>
<evidence type="ECO:0000313" key="2">
    <source>
        <dbReference type="EMBL" id="CAM04601.1"/>
    </source>
</evidence>
<name>A4FKM6_SACEN</name>
<feature type="compositionally biased region" description="Basic and acidic residues" evidence="1">
    <location>
        <begin position="1"/>
        <end position="52"/>
    </location>
</feature>
<dbReference type="HOGENOM" id="CLU_2358027_0_0_11"/>
<feature type="compositionally biased region" description="Basic residues" evidence="1">
    <location>
        <begin position="53"/>
        <end position="66"/>
    </location>
</feature>
<dbReference type="KEGG" id="sen:SACE_5363"/>
<protein>
    <submittedName>
        <fullName evidence="2">Uncharacterized protein</fullName>
    </submittedName>
</protein>